<protein>
    <submittedName>
        <fullName evidence="1">Uncharacterized protein</fullName>
    </submittedName>
</protein>
<name>A0A553PR33_TIGCA</name>
<accession>A0A553PR33</accession>
<evidence type="ECO:0000313" key="1">
    <source>
        <dbReference type="EMBL" id="TRY80139.1"/>
    </source>
</evidence>
<reference evidence="1 2" key="1">
    <citation type="journal article" date="2018" name="Nat. Ecol. Evol.">
        <title>Genomic signatures of mitonuclear coevolution across populations of Tigriopus californicus.</title>
        <authorList>
            <person name="Barreto F.S."/>
            <person name="Watson E.T."/>
            <person name="Lima T.G."/>
            <person name="Willett C.S."/>
            <person name="Edmands S."/>
            <person name="Li W."/>
            <person name="Burton R.S."/>
        </authorList>
    </citation>
    <scope>NUCLEOTIDE SEQUENCE [LARGE SCALE GENOMIC DNA]</scope>
    <source>
        <strain evidence="1 2">San Diego</strain>
    </source>
</reference>
<dbReference type="AlphaFoldDB" id="A0A553PR33"/>
<proteinExistence type="predicted"/>
<sequence>MQSMSTSNDITGAVVKDACCPSQDDPESCNTAVDTWWPAISAAMAASENMAPITCAVLDCGDAAKLGIVTPVRHAWRMCGALQLDLCKTPLLLNT</sequence>
<keyword evidence="2" id="KW-1185">Reference proteome</keyword>
<organism evidence="1 2">
    <name type="scientific">Tigriopus californicus</name>
    <name type="common">Marine copepod</name>
    <dbReference type="NCBI Taxonomy" id="6832"/>
    <lineage>
        <taxon>Eukaryota</taxon>
        <taxon>Metazoa</taxon>
        <taxon>Ecdysozoa</taxon>
        <taxon>Arthropoda</taxon>
        <taxon>Crustacea</taxon>
        <taxon>Multicrustacea</taxon>
        <taxon>Hexanauplia</taxon>
        <taxon>Copepoda</taxon>
        <taxon>Harpacticoida</taxon>
        <taxon>Harpacticidae</taxon>
        <taxon>Tigriopus</taxon>
    </lineage>
</organism>
<dbReference type="EMBL" id="VCGU01000002">
    <property type="protein sequence ID" value="TRY80139.1"/>
    <property type="molecule type" value="Genomic_DNA"/>
</dbReference>
<comment type="caution">
    <text evidence="1">The sequence shown here is derived from an EMBL/GenBank/DDBJ whole genome shotgun (WGS) entry which is preliminary data.</text>
</comment>
<evidence type="ECO:0000313" key="2">
    <source>
        <dbReference type="Proteomes" id="UP000318571"/>
    </source>
</evidence>
<dbReference type="Proteomes" id="UP000318571">
    <property type="component" value="Chromosome 6"/>
</dbReference>
<gene>
    <name evidence="1" type="ORF">TCAL_14808</name>
</gene>